<reference evidence="4" key="1">
    <citation type="submission" date="2015-01" db="EMBL/GenBank/DDBJ databases">
        <title>Comparative genome analysis of Bacillus coagulans HM-08, Clostridium butyricum HM-68, Bacillus subtilis HM-66 and Bacillus licheniformis BL-09.</title>
        <authorList>
            <person name="Zhang H."/>
        </authorList>
    </citation>
    <scope>NUCLEOTIDE SEQUENCE [LARGE SCALE GENOMIC DNA]</scope>
    <source>
        <strain evidence="4">HM-08</strain>
    </source>
</reference>
<dbReference type="PATRIC" id="fig|1398.18.peg.427"/>
<organism evidence="5 7">
    <name type="scientific">Heyndrickxia coagulans</name>
    <name type="common">Weizmannia coagulans</name>
    <dbReference type="NCBI Taxonomy" id="1398"/>
    <lineage>
        <taxon>Bacteria</taxon>
        <taxon>Bacillati</taxon>
        <taxon>Bacillota</taxon>
        <taxon>Bacilli</taxon>
        <taxon>Bacillales</taxon>
        <taxon>Bacillaceae</taxon>
        <taxon>Heyndrickxia</taxon>
    </lineage>
</organism>
<feature type="domain" description="DUF3048" evidence="2">
    <location>
        <begin position="44"/>
        <end position="184"/>
    </location>
</feature>
<dbReference type="Proteomes" id="UP000032024">
    <property type="component" value="Chromosome"/>
</dbReference>
<proteinExistence type="predicted"/>
<dbReference type="InterPro" id="IPR035328">
    <property type="entry name" value="DUF3048_C"/>
</dbReference>
<dbReference type="EMBL" id="LRPN01000016">
    <property type="protein sequence ID" value="KWZ85409.1"/>
    <property type="molecule type" value="Genomic_DNA"/>
</dbReference>
<dbReference type="PROSITE" id="PS51257">
    <property type="entry name" value="PROKAR_LIPOPROTEIN"/>
    <property type="match status" value="1"/>
</dbReference>
<dbReference type="Pfam" id="PF17479">
    <property type="entry name" value="DUF3048_C"/>
    <property type="match status" value="1"/>
</dbReference>
<evidence type="ECO:0000313" key="4">
    <source>
        <dbReference type="EMBL" id="AJO21217.1"/>
    </source>
</evidence>
<evidence type="ECO:0000259" key="3">
    <source>
        <dbReference type="Pfam" id="PF17479"/>
    </source>
</evidence>
<keyword evidence="1" id="KW-0732">Signal</keyword>
<sequence>MGKKRLIGLMFLLLVLSACGRQHGTGSQQQGAGKSAAHRWTAPLTGLRTTNRPAKRAVAVMINNHPLARPQSGLSSADVVYEALAEGEITRFVAIFESHMPAKFGPVRSARPYFIKLAKGYDALYIAHGYSPGAKKLLDSGYVDELNGMQYDGTLFKRSAARKAPHNSYITYQNILKGARKKGYVMNQPPSPLSFASANEVKNISGISAGKVSIRYSSRENLNAVYRYNAEKGKYDRYSGGVETVDANNDQPVLIDNLFIVAAKHKLIDSHGRKDIDLTSGGKAYLIQKGKLREVEWENDNGRILPYQNGEPVKLVPGKTWINIVPTLSSVTVTD</sequence>
<dbReference type="AlphaFoldDB" id="A0A0C5CIP3"/>
<name>A0A0C5CIP3_HEYCO</name>
<feature type="chain" id="PRO_5044541343" evidence="1">
    <location>
        <begin position="21"/>
        <end position="335"/>
    </location>
</feature>
<feature type="signal peptide" evidence="1">
    <location>
        <begin position="1"/>
        <end position="20"/>
    </location>
</feature>
<dbReference type="InterPro" id="IPR023158">
    <property type="entry name" value="YerB-like_sf"/>
</dbReference>
<evidence type="ECO:0000313" key="7">
    <source>
        <dbReference type="Proteomes" id="UP000070376"/>
    </source>
</evidence>
<protein>
    <submittedName>
        <fullName evidence="5">Uncharacterized protein</fullName>
    </submittedName>
</protein>
<dbReference type="Gene3D" id="3.50.90.10">
    <property type="entry name" value="YerB-like"/>
    <property type="match status" value="1"/>
</dbReference>
<keyword evidence="6" id="KW-1185">Reference proteome</keyword>
<reference evidence="6" key="2">
    <citation type="submission" date="2015-01" db="EMBL/GenBank/DDBJ databases">
        <title>Comparative genome analysis of Bacillus coagulans HM-08, Clostridium butyricum HM-68, Bacillus subtilis HM-66 and Bacillus paralicheniformis BL-09.</title>
        <authorList>
            <person name="Zhang H."/>
        </authorList>
    </citation>
    <scope>NUCLEOTIDE SEQUENCE [LARGE SCALE GENOMIC DNA]</scope>
    <source>
        <strain evidence="6">HM-08</strain>
    </source>
</reference>
<evidence type="ECO:0000313" key="5">
    <source>
        <dbReference type="EMBL" id="KWZ85409.1"/>
    </source>
</evidence>
<evidence type="ECO:0000313" key="6">
    <source>
        <dbReference type="Proteomes" id="UP000032024"/>
    </source>
</evidence>
<dbReference type="SUPFAM" id="SSF159774">
    <property type="entry name" value="YerB-like"/>
    <property type="match status" value="1"/>
</dbReference>
<dbReference type="Pfam" id="PF11258">
    <property type="entry name" value="DUF3048"/>
    <property type="match status" value="1"/>
</dbReference>
<reference evidence="7" key="4">
    <citation type="submission" date="2016-01" db="EMBL/GenBank/DDBJ databases">
        <authorList>
            <person name="Mitreva M."/>
            <person name="Pepin K.H."/>
            <person name="Mihindukulasuriya K.A."/>
            <person name="Fulton R."/>
            <person name="Fronick C."/>
            <person name="O'Laughlin M."/>
            <person name="Miner T."/>
            <person name="Herter B."/>
            <person name="Rosa B.A."/>
            <person name="Cordes M."/>
            <person name="Tomlinson C."/>
            <person name="Wollam A."/>
            <person name="Palsikar V.B."/>
            <person name="Mardis E.R."/>
            <person name="Wilson R.K."/>
        </authorList>
    </citation>
    <scope>NUCLEOTIDE SEQUENCE [LARGE SCALE GENOMIC DNA]</scope>
    <source>
        <strain evidence="7">GED7749B</strain>
    </source>
</reference>
<dbReference type="EMBL" id="CP010525">
    <property type="protein sequence ID" value="AJO21217.1"/>
    <property type="molecule type" value="Genomic_DNA"/>
</dbReference>
<dbReference type="Proteomes" id="UP000070376">
    <property type="component" value="Unassembled WGS sequence"/>
</dbReference>
<evidence type="ECO:0000259" key="2">
    <source>
        <dbReference type="Pfam" id="PF11258"/>
    </source>
</evidence>
<evidence type="ECO:0000256" key="1">
    <source>
        <dbReference type="SAM" id="SignalP"/>
    </source>
</evidence>
<dbReference type="RefSeq" id="WP_014096911.1">
    <property type="nucleotide sequence ID" value="NZ_CP010525.1"/>
</dbReference>
<reference evidence="5" key="3">
    <citation type="submission" date="2016-01" db="EMBL/GenBank/DDBJ databases">
        <authorList>
            <person name="Oliw E.H."/>
        </authorList>
    </citation>
    <scope>NUCLEOTIDE SEQUENCE [LARGE SCALE GENOMIC DNA]</scope>
    <source>
        <strain evidence="5">GED7749B</strain>
    </source>
</reference>
<feature type="domain" description="DUF3048" evidence="3">
    <location>
        <begin position="212"/>
        <end position="322"/>
    </location>
</feature>
<dbReference type="InterPro" id="IPR021416">
    <property type="entry name" value="DUF3048_N"/>
</dbReference>
<gene>
    <name evidence="5" type="ORF">HMPREF3213_00436</name>
    <name evidence="4" type="ORF">SB48_HM08orf00652</name>
</gene>
<dbReference type="STRING" id="1398.AB434_0741"/>
<accession>A0A0C5CIP3</accession>